<feature type="region of interest" description="Disordered" evidence="1">
    <location>
        <begin position="221"/>
        <end position="240"/>
    </location>
</feature>
<sequence>MSSRECWQLIAADSDHLLALSSKFIPTSSKSRRPYTPHRAQASSLPSTSTIPLPQPLVSDFLALGCKITVAQDLSRTYLNFAVGLKQKYEAELQHVNHACFSFNIAIGNPTLGLQSRLHFLYESQYLSVMKAWARDAISITQRRYMCANLKGGLYSSRPTLNSCPQTIPMRSCKIEEKELNPLAQSSDTTQSDYIDRSSRAHRLHLLSSFEQSVSEIKIEDEDLSGKESPSHAFPSPYSRPLRANKTSCLKILSRGFRRNLHRASASSQVNIDNLSKTFDDLSVSKSTTQPYDKDSDHFSDYSGSLLSSQRSSATPLPVVLRPATFNPLLPLPAPPASSNSTPRRLASPCISSTARSRKVAAMPRRNQSIVGVITPTQSTTTPPKLRSSSSLHCPTTLSQTMETSDHSDLAVTLLSTPISIPCRKKIAALPTRRAPTSTISSSLAPTPPASFAPLSIANVSSLSESLSPPRFRSNISRTPSLTSLTSNSGSSSPSSDGLDTPPSTPPPFITKFPSSVSPSSLASKSFAPNLASGMSPSSVFQLSSPKKLSETISPSQCAPSFSFSVGIKRENESFSFTFGQ</sequence>
<reference evidence="2" key="1">
    <citation type="journal article" date="2013" name="Mol. Biol. Evol.">
        <title>Extensive trans-specific polymorphism at the mating type locus of the root decay fungus heterobasidion.</title>
        <authorList>
            <person name="van Diepen L.T."/>
            <person name="Olson A."/>
            <person name="Ihrmark K."/>
            <person name="Stenlid J."/>
            <person name="James T.Y."/>
        </authorList>
    </citation>
    <scope>NUCLEOTIDE SEQUENCE</scope>
    <source>
        <strain evidence="2">95151</strain>
    </source>
</reference>
<evidence type="ECO:0000256" key="1">
    <source>
        <dbReference type="SAM" id="MobiDB-lite"/>
    </source>
</evidence>
<organism evidence="2">
    <name type="scientific">Heterobasidion parviporum</name>
    <dbReference type="NCBI Taxonomy" id="207832"/>
    <lineage>
        <taxon>Eukaryota</taxon>
        <taxon>Fungi</taxon>
        <taxon>Dikarya</taxon>
        <taxon>Basidiomycota</taxon>
        <taxon>Agaricomycotina</taxon>
        <taxon>Agaricomycetes</taxon>
        <taxon>Russulales</taxon>
        <taxon>Bondarzewiaceae</taxon>
        <taxon>Heterobasidion</taxon>
        <taxon>Heterobasidion annosum species complex</taxon>
    </lineage>
</organism>
<feature type="region of interest" description="Disordered" evidence="1">
    <location>
        <begin position="334"/>
        <end position="363"/>
    </location>
</feature>
<dbReference type="AlphaFoldDB" id="S5RTZ4"/>
<feature type="region of interest" description="Disordered" evidence="1">
    <location>
        <begin position="27"/>
        <end position="48"/>
    </location>
</feature>
<protein>
    <submittedName>
        <fullName evidence="2">B2 mating type protein</fullName>
    </submittedName>
</protein>
<accession>S5RTZ4</accession>
<name>S5RTZ4_9AGAM</name>
<evidence type="ECO:0000313" key="2">
    <source>
        <dbReference type="EMBL" id="AGS09313.1"/>
    </source>
</evidence>
<reference evidence="2" key="2">
    <citation type="submission" date="2013-06" db="EMBL/GenBank/DDBJ databases">
        <authorList>
            <person name="van Diepen L.T.A."/>
            <person name="Olson A."/>
            <person name="Ihrmark K."/>
            <person name="Stenlid J."/>
            <person name="James T.Y."/>
        </authorList>
    </citation>
    <scope>NUCLEOTIDE SEQUENCE</scope>
    <source>
        <strain evidence="2">95151</strain>
    </source>
</reference>
<feature type="compositionally biased region" description="Low complexity" evidence="1">
    <location>
        <begin position="477"/>
        <end position="502"/>
    </location>
</feature>
<proteinExistence type="predicted"/>
<dbReference type="EMBL" id="KF280374">
    <property type="protein sequence ID" value="AGS09313.1"/>
    <property type="molecule type" value="Genomic_DNA"/>
</dbReference>
<feature type="region of interest" description="Disordered" evidence="1">
    <location>
        <begin position="465"/>
        <end position="512"/>
    </location>
</feature>